<dbReference type="InterPro" id="IPR007276">
    <property type="entry name" value="Nop14"/>
</dbReference>
<comment type="similarity">
    <text evidence="2">Belongs to the NOP14 family.</text>
</comment>
<evidence type="ECO:0000256" key="2">
    <source>
        <dbReference type="ARBA" id="ARBA00007466"/>
    </source>
</evidence>
<evidence type="ECO:0000256" key="8">
    <source>
        <dbReference type="SAM" id="MobiDB-lite"/>
    </source>
</evidence>
<evidence type="ECO:0000256" key="1">
    <source>
        <dbReference type="ARBA" id="ARBA00004604"/>
    </source>
</evidence>
<dbReference type="AlphaFoldDB" id="A0A9N9TTW3"/>
<dbReference type="GO" id="GO:0032040">
    <property type="term" value="C:small-subunit processome"/>
    <property type="evidence" value="ECO:0007669"/>
    <property type="project" value="InterPro"/>
</dbReference>
<dbReference type="Pfam" id="PF04147">
    <property type="entry name" value="Nop14"/>
    <property type="match status" value="1"/>
</dbReference>
<organism evidence="9 10">
    <name type="scientific">Phyllotreta striolata</name>
    <name type="common">Striped flea beetle</name>
    <name type="synonym">Crioceris striolata</name>
    <dbReference type="NCBI Taxonomy" id="444603"/>
    <lineage>
        <taxon>Eukaryota</taxon>
        <taxon>Metazoa</taxon>
        <taxon>Ecdysozoa</taxon>
        <taxon>Arthropoda</taxon>
        <taxon>Hexapoda</taxon>
        <taxon>Insecta</taxon>
        <taxon>Pterygota</taxon>
        <taxon>Neoptera</taxon>
        <taxon>Endopterygota</taxon>
        <taxon>Coleoptera</taxon>
        <taxon>Polyphaga</taxon>
        <taxon>Cucujiformia</taxon>
        <taxon>Chrysomeloidea</taxon>
        <taxon>Chrysomelidae</taxon>
        <taxon>Galerucinae</taxon>
        <taxon>Alticini</taxon>
        <taxon>Phyllotreta</taxon>
    </lineage>
</organism>
<evidence type="ECO:0000256" key="4">
    <source>
        <dbReference type="ARBA" id="ARBA00022552"/>
    </source>
</evidence>
<evidence type="ECO:0000256" key="7">
    <source>
        <dbReference type="SAM" id="Coils"/>
    </source>
</evidence>
<feature type="coiled-coil region" evidence="7">
    <location>
        <begin position="421"/>
        <end position="448"/>
    </location>
</feature>
<keyword evidence="7" id="KW-0175">Coiled coil</keyword>
<comment type="subcellular location">
    <subcellularLocation>
        <location evidence="1">Nucleus</location>
        <location evidence="1">Nucleolus</location>
    </subcellularLocation>
</comment>
<evidence type="ECO:0000256" key="6">
    <source>
        <dbReference type="ARBA" id="ARBA00024695"/>
    </source>
</evidence>
<dbReference type="PANTHER" id="PTHR23183">
    <property type="entry name" value="NOP14"/>
    <property type="match status" value="1"/>
</dbReference>
<dbReference type="GO" id="GO:0030490">
    <property type="term" value="P:maturation of SSU-rRNA"/>
    <property type="evidence" value="ECO:0007669"/>
    <property type="project" value="TreeGrafter"/>
</dbReference>
<feature type="compositionally biased region" description="Polar residues" evidence="8">
    <location>
        <begin position="333"/>
        <end position="344"/>
    </location>
</feature>
<gene>
    <name evidence="9" type="ORF">PHYEVI_LOCUS11280</name>
</gene>
<name>A0A9N9TTW3_PHYSR</name>
<feature type="compositionally biased region" description="Basic and acidic residues" evidence="8">
    <location>
        <begin position="265"/>
        <end position="289"/>
    </location>
</feature>
<feature type="region of interest" description="Disordered" evidence="8">
    <location>
        <begin position="265"/>
        <end position="420"/>
    </location>
</feature>
<dbReference type="PANTHER" id="PTHR23183:SF0">
    <property type="entry name" value="NUCLEOLAR PROTEIN 14"/>
    <property type="match status" value="1"/>
</dbReference>
<keyword evidence="10" id="KW-1185">Reference proteome</keyword>
<evidence type="ECO:0000313" key="10">
    <source>
        <dbReference type="Proteomes" id="UP001153712"/>
    </source>
</evidence>
<sequence>MAKTKNKKGTSSDQVHKKKEEKKMNPFEVHVNKEKFKVLGKKQKTDMGLPGISRAKAIQKRKSTLLQEYKVQNKSNKFLDKRIGERGMDDDERATARFATLKMKSYTKKSIFNLADDEVLTHKGQTLSEIEKFDDPKSDDEFDIDDKNGNLDTNFVEEAHFGGGLLKNTGKDGSMTHKDLINQLIIESKKRKAEKQKTKEATLELTEKLDSEWKDLIPLVTKSNANQPEPEKKPEVNDYDKLMRELKFEKRGTVSDRLKTEEELAKEEKETLEKLEEERLQRMNKDDKTTTQINHRSADDLDDNFVYSDDNDEDNMLSYNNEGESNLKIEAQVNGNTLKPSTDDSINEEQVAEEEQSESEEEELETDSEDNLSDLKESEEESDDEDVVEKTETKYDHKEEVEDESKDSSEATEVKFGSKQSKEAIREVKDLIKQSREFRENVETKEAETKEVENPDIPFTFTIPDSYENLVKILEEHENHQNIVIERMIKCNHPSLSEQNKGKLGLLFAYLLQYLNDLFSDCPEKDVLKKHFELFQQLAPHIYALAQINSENAHSSTLEVIKEKFEEFRKKPKKYPDLEILVFLKLVSILFPTSDFRHKIVTPCYVFMEIMLTKCRVRSRRDISYGLFIVTLLLEYSLLSKRYLPAAINYLAGLLHMMVPKTGVKLLKIPPPFKSTSSLLVLVENCSLDAADSLKLSSIDLVEDEITPDYQIRALHNVVKLSQQFWENFKEMPSNVEVFEKISNYLALVPLVNYPKTVQDGVNCFLDDLKRYKNGRKLHYLVLDASRPKALRLYEPKVQVIYDVKQHKVQSREKAEISKLMHKVKKERKGALREIRKDNSFLSRIKINQRLESDKIRMEKTKRIYSEAAIQQSEFNSISRKKKKKQ</sequence>
<dbReference type="Proteomes" id="UP001153712">
    <property type="component" value="Chromosome 9"/>
</dbReference>
<comment type="function">
    <text evidence="6">Involved in nucleolar processing of pre-18S ribosomal RNA. Has a role in the nuclear export of 40S pre-ribosomal subunit to the cytoplasm.</text>
</comment>
<evidence type="ECO:0000256" key="3">
    <source>
        <dbReference type="ARBA" id="ARBA00022517"/>
    </source>
</evidence>
<keyword evidence="4" id="KW-0698">rRNA processing</keyword>
<evidence type="ECO:0000313" key="9">
    <source>
        <dbReference type="EMBL" id="CAG9865034.1"/>
    </source>
</evidence>
<accession>A0A9N9TTW3</accession>
<dbReference type="GO" id="GO:0030692">
    <property type="term" value="C:Noc4p-Nop14p complex"/>
    <property type="evidence" value="ECO:0007669"/>
    <property type="project" value="TreeGrafter"/>
</dbReference>
<keyword evidence="5" id="KW-0539">Nucleus</keyword>
<dbReference type="EMBL" id="OU900102">
    <property type="protein sequence ID" value="CAG9865034.1"/>
    <property type="molecule type" value="Genomic_DNA"/>
</dbReference>
<keyword evidence="3" id="KW-0690">Ribosome biogenesis</keyword>
<feature type="compositionally biased region" description="Acidic residues" evidence="8">
    <location>
        <begin position="345"/>
        <end position="387"/>
    </location>
</feature>
<feature type="compositionally biased region" description="Basic and acidic residues" evidence="8">
    <location>
        <begin position="388"/>
        <end position="413"/>
    </location>
</feature>
<proteinExistence type="inferred from homology"/>
<protein>
    <recommendedName>
        <fullName evidence="11">Nucleolar protein 14</fullName>
    </recommendedName>
</protein>
<feature type="region of interest" description="Disordered" evidence="8">
    <location>
        <begin position="1"/>
        <end position="29"/>
    </location>
</feature>
<dbReference type="OrthoDB" id="441771at2759"/>
<evidence type="ECO:0000256" key="5">
    <source>
        <dbReference type="ARBA" id="ARBA00023242"/>
    </source>
</evidence>
<reference evidence="9" key="1">
    <citation type="submission" date="2022-01" db="EMBL/GenBank/DDBJ databases">
        <authorList>
            <person name="King R."/>
        </authorList>
    </citation>
    <scope>NUCLEOTIDE SEQUENCE</scope>
</reference>
<evidence type="ECO:0008006" key="11">
    <source>
        <dbReference type="Google" id="ProtNLM"/>
    </source>
</evidence>